<accession>A0AA88MNE7</accession>
<gene>
    <name evidence="13" type="ORF">Q5P01_013987</name>
</gene>
<keyword evidence="6" id="KW-1015">Disulfide bond</keyword>
<sequence>MSLTHSVMGWMVLTVLSLCLPVWSAVVQVIQPYKVVSTNGTAQVQCFVQPQPNYNHIQHFSKQNPAYPYPDPEEFRVTLLKGLRGTEELCSSILNFTEQRDTGAKKEGRVQCFTRVREGALEVTVSGLKAADTDIYRCEIEIFYPPPYLRLIGNGTLLHVLESLDKCPEQEPERHTAHDSDEDEASEGMAPVGTPVVVLVVMIMVVLIVIIYFQVVQCERGNREFVRQVPGGAHKVDAVACCYENVV</sequence>
<evidence type="ECO:0000256" key="4">
    <source>
        <dbReference type="ARBA" id="ARBA00022989"/>
    </source>
</evidence>
<dbReference type="GO" id="GO:0042129">
    <property type="term" value="P:regulation of T cell proliferation"/>
    <property type="evidence" value="ECO:0007669"/>
    <property type="project" value="InterPro"/>
</dbReference>
<evidence type="ECO:0000256" key="3">
    <source>
        <dbReference type="ARBA" id="ARBA00022729"/>
    </source>
</evidence>
<evidence type="ECO:0000256" key="8">
    <source>
        <dbReference type="ARBA" id="ARBA00023319"/>
    </source>
</evidence>
<feature type="region of interest" description="Disordered" evidence="9">
    <location>
        <begin position="169"/>
        <end position="188"/>
    </location>
</feature>
<comment type="subcellular location">
    <subcellularLocation>
        <location evidence="1">Membrane</location>
        <topology evidence="1">Single-pass type I membrane protein</topology>
    </subcellularLocation>
</comment>
<dbReference type="InterPro" id="IPR036179">
    <property type="entry name" value="Ig-like_dom_sf"/>
</dbReference>
<proteinExistence type="predicted"/>
<dbReference type="Gene3D" id="2.60.40.10">
    <property type="entry name" value="Immunoglobulins"/>
    <property type="match status" value="1"/>
</dbReference>
<keyword evidence="3 11" id="KW-0732">Signal</keyword>
<keyword evidence="5 10" id="KW-0472">Membrane</keyword>
<dbReference type="SUPFAM" id="SSF48726">
    <property type="entry name" value="Immunoglobulin"/>
    <property type="match status" value="1"/>
</dbReference>
<dbReference type="InterPro" id="IPR013783">
    <property type="entry name" value="Ig-like_fold"/>
</dbReference>
<dbReference type="GO" id="GO:0050852">
    <property type="term" value="P:T cell receptor signaling pathway"/>
    <property type="evidence" value="ECO:0007669"/>
    <property type="project" value="TreeGrafter"/>
</dbReference>
<dbReference type="PANTHER" id="PTHR11494">
    <property type="entry name" value="CYTOTOXIC T-LYMPHOCYTE PROTEIN"/>
    <property type="match status" value="1"/>
</dbReference>
<dbReference type="Proteomes" id="UP001187415">
    <property type="component" value="Unassembled WGS sequence"/>
</dbReference>
<keyword evidence="4 10" id="KW-1133">Transmembrane helix</keyword>
<feature type="signal peptide" evidence="11">
    <location>
        <begin position="1"/>
        <end position="25"/>
    </location>
</feature>
<name>A0AA88MNE7_CHASR</name>
<keyword evidence="8" id="KW-0393">Immunoglobulin domain</keyword>
<dbReference type="PANTHER" id="PTHR11494:SF8">
    <property type="entry name" value="CYTOTOXIC T-LYMPHOCYTE PROTEIN 4"/>
    <property type="match status" value="1"/>
</dbReference>
<evidence type="ECO:0000256" key="6">
    <source>
        <dbReference type="ARBA" id="ARBA00023157"/>
    </source>
</evidence>
<organism evidence="13 14">
    <name type="scientific">Channa striata</name>
    <name type="common">Snakehead murrel</name>
    <name type="synonym">Ophicephalus striatus</name>
    <dbReference type="NCBI Taxonomy" id="64152"/>
    <lineage>
        <taxon>Eukaryota</taxon>
        <taxon>Metazoa</taxon>
        <taxon>Chordata</taxon>
        <taxon>Craniata</taxon>
        <taxon>Vertebrata</taxon>
        <taxon>Euteleostomi</taxon>
        <taxon>Actinopterygii</taxon>
        <taxon>Neopterygii</taxon>
        <taxon>Teleostei</taxon>
        <taxon>Neoteleostei</taxon>
        <taxon>Acanthomorphata</taxon>
        <taxon>Anabantaria</taxon>
        <taxon>Anabantiformes</taxon>
        <taxon>Channoidei</taxon>
        <taxon>Channidae</taxon>
        <taxon>Channa</taxon>
    </lineage>
</organism>
<dbReference type="InterPro" id="IPR013106">
    <property type="entry name" value="Ig_V-set"/>
</dbReference>
<evidence type="ECO:0000256" key="5">
    <source>
        <dbReference type="ARBA" id="ARBA00023136"/>
    </source>
</evidence>
<comment type="caution">
    <text evidence="13">The sequence shown here is derived from an EMBL/GenBank/DDBJ whole genome shotgun (WGS) entry which is preliminary data.</text>
</comment>
<feature type="transmembrane region" description="Helical" evidence="10">
    <location>
        <begin position="192"/>
        <end position="213"/>
    </location>
</feature>
<dbReference type="EMBL" id="JAUPFM010000010">
    <property type="protein sequence ID" value="KAK2840247.1"/>
    <property type="molecule type" value="Genomic_DNA"/>
</dbReference>
<feature type="domain" description="Immunoglobulin V-set" evidence="12">
    <location>
        <begin position="73"/>
        <end position="161"/>
    </location>
</feature>
<dbReference type="GO" id="GO:0009897">
    <property type="term" value="C:external side of plasma membrane"/>
    <property type="evidence" value="ECO:0007669"/>
    <property type="project" value="TreeGrafter"/>
</dbReference>
<keyword evidence="2 10" id="KW-0812">Transmembrane</keyword>
<evidence type="ECO:0000259" key="12">
    <source>
        <dbReference type="Pfam" id="PF07686"/>
    </source>
</evidence>
<evidence type="ECO:0000256" key="1">
    <source>
        <dbReference type="ARBA" id="ARBA00004479"/>
    </source>
</evidence>
<dbReference type="Pfam" id="PF07686">
    <property type="entry name" value="V-set"/>
    <property type="match status" value="1"/>
</dbReference>
<evidence type="ECO:0000313" key="13">
    <source>
        <dbReference type="EMBL" id="KAK2840247.1"/>
    </source>
</evidence>
<evidence type="ECO:0000313" key="14">
    <source>
        <dbReference type="Proteomes" id="UP001187415"/>
    </source>
</evidence>
<protein>
    <recommendedName>
        <fullName evidence="12">Immunoglobulin V-set domain-containing protein</fullName>
    </recommendedName>
</protein>
<evidence type="ECO:0000256" key="10">
    <source>
        <dbReference type="SAM" id="Phobius"/>
    </source>
</evidence>
<evidence type="ECO:0000256" key="9">
    <source>
        <dbReference type="SAM" id="MobiDB-lite"/>
    </source>
</evidence>
<dbReference type="AlphaFoldDB" id="A0AA88MNE7"/>
<evidence type="ECO:0000256" key="7">
    <source>
        <dbReference type="ARBA" id="ARBA00023180"/>
    </source>
</evidence>
<keyword evidence="14" id="KW-1185">Reference proteome</keyword>
<evidence type="ECO:0000256" key="2">
    <source>
        <dbReference type="ARBA" id="ARBA00022692"/>
    </source>
</evidence>
<dbReference type="InterPro" id="IPR040216">
    <property type="entry name" value="CTLA4/CD28"/>
</dbReference>
<keyword evidence="7" id="KW-0325">Glycoprotein</keyword>
<reference evidence="13" key="1">
    <citation type="submission" date="2023-07" db="EMBL/GenBank/DDBJ databases">
        <title>Chromosome-level Genome Assembly of Striped Snakehead (Channa striata).</title>
        <authorList>
            <person name="Liu H."/>
        </authorList>
    </citation>
    <scope>NUCLEOTIDE SEQUENCE</scope>
    <source>
        <strain evidence="13">Gz</strain>
        <tissue evidence="13">Muscle</tissue>
    </source>
</reference>
<feature type="chain" id="PRO_5041694844" description="Immunoglobulin V-set domain-containing protein" evidence="11">
    <location>
        <begin position="26"/>
        <end position="247"/>
    </location>
</feature>
<feature type="compositionally biased region" description="Basic and acidic residues" evidence="9">
    <location>
        <begin position="169"/>
        <end position="179"/>
    </location>
</feature>
<evidence type="ECO:0000256" key="11">
    <source>
        <dbReference type="SAM" id="SignalP"/>
    </source>
</evidence>